<keyword evidence="2" id="KW-1185">Reference proteome</keyword>
<evidence type="ECO:0000313" key="2">
    <source>
        <dbReference type="Proteomes" id="UP000278807"/>
    </source>
</evidence>
<name>A0A0R3TRI5_RODNA</name>
<dbReference type="Proteomes" id="UP000278807">
    <property type="component" value="Unassembled WGS sequence"/>
</dbReference>
<evidence type="ECO:0000313" key="3">
    <source>
        <dbReference type="WBParaSite" id="HNAJ_0001020101-mRNA-1"/>
    </source>
</evidence>
<reference evidence="3" key="1">
    <citation type="submission" date="2017-02" db="UniProtKB">
        <authorList>
            <consortium name="WormBaseParasite"/>
        </authorList>
    </citation>
    <scope>IDENTIFICATION</scope>
</reference>
<protein>
    <submittedName>
        <fullName evidence="3">LAM_G_DOMAIN domain-containing protein</fullName>
    </submittedName>
</protein>
<organism evidence="3">
    <name type="scientific">Rodentolepis nana</name>
    <name type="common">Dwarf tapeworm</name>
    <name type="synonym">Hymenolepis nana</name>
    <dbReference type="NCBI Taxonomy" id="102285"/>
    <lineage>
        <taxon>Eukaryota</taxon>
        <taxon>Metazoa</taxon>
        <taxon>Spiralia</taxon>
        <taxon>Lophotrochozoa</taxon>
        <taxon>Platyhelminthes</taxon>
        <taxon>Cestoda</taxon>
        <taxon>Eucestoda</taxon>
        <taxon>Cyclophyllidea</taxon>
        <taxon>Hymenolepididae</taxon>
        <taxon>Rodentolepis</taxon>
    </lineage>
</organism>
<dbReference type="OrthoDB" id="6242292at2759"/>
<evidence type="ECO:0000313" key="1">
    <source>
        <dbReference type="EMBL" id="VDO07407.1"/>
    </source>
</evidence>
<dbReference type="EMBL" id="UZAE01012925">
    <property type="protein sequence ID" value="VDO07407.1"/>
    <property type="molecule type" value="Genomic_DNA"/>
</dbReference>
<reference evidence="1 2" key="2">
    <citation type="submission" date="2018-11" db="EMBL/GenBank/DDBJ databases">
        <authorList>
            <consortium name="Pathogen Informatics"/>
        </authorList>
    </citation>
    <scope>NUCLEOTIDE SEQUENCE [LARGE SCALE GENOMIC DNA]</scope>
</reference>
<dbReference type="STRING" id="102285.A0A0R3TRI5"/>
<dbReference type="WBParaSite" id="HNAJ_0001020101-mRNA-1">
    <property type="protein sequence ID" value="HNAJ_0001020101-mRNA-1"/>
    <property type="gene ID" value="HNAJ_0001020101"/>
</dbReference>
<proteinExistence type="predicted"/>
<accession>A0A0R3TRI5</accession>
<sequence>MNFEYYNFKQLRRGKFTVDLVISHLKNSNKLCDRAALWLFHGGRFDIIVAQKTGDAVTILQAPLQDGLGELVFQDGVVRNNRELRFNLILEGKDKNVNLESSERLLTGMLRCIPSCLIPVYFYNDLSLPEEFDGMIAISTKCLRHSFLASSILAGSCLDGQLFIAYCDQSLPGPGKCFLTFDRNPKIWKYLGPAITHIKAYLRANRTLIGYSSSSRSYLISENYGQSWVLIHHFVFRKMLATPDVTLDTTLMVDDANFNQVIDYSIRNWRCKLLLKIPSSTISAFK</sequence>
<dbReference type="AlphaFoldDB" id="A0A0R3TRI5"/>
<gene>
    <name evidence="1" type="ORF">HNAJ_LOCUS10196</name>
</gene>